<comment type="caution">
    <text evidence="1">The sequence shown here is derived from an EMBL/GenBank/DDBJ whole genome shotgun (WGS) entry which is preliminary data.</text>
</comment>
<gene>
    <name evidence="1" type="ORF">PT85_10435</name>
</gene>
<dbReference type="EMBL" id="JTAK01000004">
    <property type="protein sequence ID" value="KHO64604.1"/>
    <property type="molecule type" value="Genomic_DNA"/>
</dbReference>
<evidence type="ECO:0000313" key="2">
    <source>
        <dbReference type="Proteomes" id="UP000030980"/>
    </source>
</evidence>
<dbReference type="STRING" id="706570.PT85_10435"/>
<evidence type="ECO:0000313" key="1">
    <source>
        <dbReference type="EMBL" id="KHO64604.1"/>
    </source>
</evidence>
<dbReference type="AlphaFoldDB" id="A0A0B3BVB9"/>
<protein>
    <submittedName>
        <fullName evidence="1">Uncharacterized protein</fullName>
    </submittedName>
</protein>
<keyword evidence="2" id="KW-1185">Reference proteome</keyword>
<organism evidence="1 2">
    <name type="scientific">Pseudomonas flexibilis</name>
    <dbReference type="NCBI Taxonomy" id="706570"/>
    <lineage>
        <taxon>Bacteria</taxon>
        <taxon>Pseudomonadati</taxon>
        <taxon>Pseudomonadota</taxon>
        <taxon>Gammaproteobacteria</taxon>
        <taxon>Pseudomonadales</taxon>
        <taxon>Pseudomonadaceae</taxon>
        <taxon>Pseudomonas</taxon>
    </lineage>
</organism>
<name>A0A0B3BVB9_9PSED</name>
<sequence>MHTFRKALRIKNFRYQFFTHLQPIIKIMTQAILMLINISQRLRQGSTWVGCQYLRENRNILHIAEMAWIQPSLEYITMHDASAVGDIQRLVYQIGPDPIHWP</sequence>
<dbReference type="Proteomes" id="UP000030980">
    <property type="component" value="Unassembled WGS sequence"/>
</dbReference>
<accession>A0A0B3BVB9</accession>
<proteinExistence type="predicted"/>
<reference evidence="1 2" key="1">
    <citation type="submission" date="2014-11" db="EMBL/GenBank/DDBJ databases">
        <title>Genome sequence of Pseudomonas tuomuerensis JCM 14085.</title>
        <authorList>
            <person name="Shin S.-K."/>
            <person name="Yi H."/>
        </authorList>
    </citation>
    <scope>NUCLEOTIDE SEQUENCE [LARGE SCALE GENOMIC DNA]</scope>
    <source>
        <strain evidence="1 2">JCM 14085</strain>
    </source>
</reference>